<keyword evidence="12" id="KW-0964">Secreted</keyword>
<dbReference type="Proteomes" id="UP000694390">
    <property type="component" value="Chromosome 16"/>
</dbReference>
<proteinExistence type="inferred from homology"/>
<keyword evidence="9" id="KW-0963">Cytoplasm</keyword>
<dbReference type="InterPro" id="IPR012674">
    <property type="entry name" value="Calycin"/>
</dbReference>
<evidence type="ECO:0000256" key="9">
    <source>
        <dbReference type="ARBA" id="ARBA00022490"/>
    </source>
</evidence>
<dbReference type="PRINTS" id="PR00179">
    <property type="entry name" value="LIPOCALIN"/>
</dbReference>
<reference evidence="35" key="3">
    <citation type="submission" date="2025-09" db="UniProtKB">
        <authorList>
            <consortium name="Ensembl"/>
        </authorList>
    </citation>
    <scope>IDENTIFICATION</scope>
</reference>
<evidence type="ECO:0000256" key="2">
    <source>
        <dbReference type="ARBA" id="ARBA00004427"/>
    </source>
</evidence>
<dbReference type="InterPro" id="IPR002345">
    <property type="entry name" value="Lipocalin"/>
</dbReference>
<dbReference type="GO" id="GO:0043303">
    <property type="term" value="P:mast cell degranulation"/>
    <property type="evidence" value="ECO:0007669"/>
    <property type="project" value="UniProtKB-KW"/>
</dbReference>
<evidence type="ECO:0000256" key="8">
    <source>
        <dbReference type="ARBA" id="ARBA00022448"/>
    </source>
</evidence>
<evidence type="ECO:0000256" key="22">
    <source>
        <dbReference type="ARBA" id="ARBA00023160"/>
    </source>
</evidence>
<name>A0A8C4W6U8_9SAUR</name>
<evidence type="ECO:0000256" key="18">
    <source>
        <dbReference type="ARBA" id="ARBA00023034"/>
    </source>
</evidence>
<feature type="chain" id="PRO_5034869898" description="Prostaglandin-H2 D-isomerase" evidence="33">
    <location>
        <begin position="20"/>
        <end position="189"/>
    </location>
</feature>
<dbReference type="GO" id="GO:0031965">
    <property type="term" value="C:nuclear membrane"/>
    <property type="evidence" value="ECO:0007669"/>
    <property type="project" value="UniProtKB-SubCell"/>
</dbReference>
<evidence type="ECO:0000256" key="1">
    <source>
        <dbReference type="ARBA" id="ARBA00004126"/>
    </source>
</evidence>
<dbReference type="GO" id="GO:0048471">
    <property type="term" value="C:perinuclear region of cytoplasm"/>
    <property type="evidence" value="ECO:0007669"/>
    <property type="project" value="UniProtKB-SubCell"/>
</dbReference>
<dbReference type="OrthoDB" id="9048943at2759"/>
<dbReference type="PANTHER" id="PTHR11430">
    <property type="entry name" value="LIPOCALIN"/>
    <property type="match status" value="1"/>
</dbReference>
<dbReference type="EC" id="5.3.99.2" evidence="27"/>
<evidence type="ECO:0000256" key="11">
    <source>
        <dbReference type="ARBA" id="ARBA00022516"/>
    </source>
</evidence>
<keyword evidence="36" id="KW-1185">Reference proteome</keyword>
<reference evidence="35" key="2">
    <citation type="submission" date="2025-08" db="UniProtKB">
        <authorList>
            <consortium name="Ensembl"/>
        </authorList>
    </citation>
    <scope>IDENTIFICATION</scope>
</reference>
<accession>A0A8C4W6U8</accession>
<evidence type="ECO:0000256" key="20">
    <source>
        <dbReference type="ARBA" id="ARBA00023136"/>
    </source>
</evidence>
<dbReference type="Pfam" id="PF00061">
    <property type="entry name" value="Lipocalin"/>
    <property type="match status" value="1"/>
</dbReference>
<sequence>MQATLLSLLGLALFSVLHGQEEVTVQPDFQQEKFTGKWYSIGLASSSRWFMEKKQVLKMCTTVITPTADGNLNVTSTYPKFDRCEKRNSLYIKTEQPGRFSYTSPRWGSQHDIRVVETNYDEYALLHAKKFKGTDTSTMVTLYGRTTELNPKLQEKFTQFSLAQGLPEDAILLLPKTDCLCAVFPAMYL</sequence>
<keyword evidence="17" id="KW-0276">Fatty acid metabolism</keyword>
<keyword evidence="15 33" id="KW-0732">Signal</keyword>
<keyword evidence="13" id="KW-0643">Prostaglandin biosynthesis</keyword>
<feature type="domain" description="Lipocalin/cytosolic fatty-acid binding" evidence="34">
    <location>
        <begin position="35"/>
        <end position="178"/>
    </location>
</feature>
<evidence type="ECO:0000256" key="15">
    <source>
        <dbReference type="ARBA" id="ARBA00022729"/>
    </source>
</evidence>
<evidence type="ECO:0000256" key="13">
    <source>
        <dbReference type="ARBA" id="ARBA00022585"/>
    </source>
</evidence>
<evidence type="ECO:0000256" key="5">
    <source>
        <dbReference type="ARBA" id="ARBA00004613"/>
    </source>
</evidence>
<evidence type="ECO:0000256" key="19">
    <source>
        <dbReference type="ARBA" id="ARBA00023098"/>
    </source>
</evidence>
<evidence type="ECO:0000256" key="17">
    <source>
        <dbReference type="ARBA" id="ARBA00022832"/>
    </source>
</evidence>
<evidence type="ECO:0000256" key="32">
    <source>
        <dbReference type="RuleBase" id="RU003695"/>
    </source>
</evidence>
<protein>
    <recommendedName>
        <fullName evidence="28">Prostaglandin-H2 D-isomerase</fullName>
        <ecNumber evidence="27">5.3.99.2</ecNumber>
    </recommendedName>
    <alternativeName>
        <fullName evidence="31">Glutathione-independent PGD synthase</fullName>
    </alternativeName>
    <alternativeName>
        <fullName evidence="30">Lipocalin-type prostaglandin-D synthase</fullName>
    </alternativeName>
    <alternativeName>
        <fullName evidence="29">Prostaglandin-D2 synthase</fullName>
    </alternativeName>
</protein>
<evidence type="ECO:0000256" key="31">
    <source>
        <dbReference type="ARBA" id="ARBA00032350"/>
    </source>
</evidence>
<dbReference type="InterPro" id="IPR022272">
    <property type="entry name" value="Lipocalin_CS"/>
</dbReference>
<evidence type="ECO:0000256" key="25">
    <source>
        <dbReference type="ARBA" id="ARBA00023242"/>
    </source>
</evidence>
<keyword evidence="11" id="KW-0444">Lipid biosynthesis</keyword>
<comment type="subunit">
    <text evidence="7">Monomer.</text>
</comment>
<comment type="similarity">
    <text evidence="6 32">Belongs to the calycin superfamily. Lipocalin family.</text>
</comment>
<evidence type="ECO:0000256" key="14">
    <source>
        <dbReference type="ARBA" id="ARBA00022675"/>
    </source>
</evidence>
<dbReference type="Gene3D" id="2.40.128.20">
    <property type="match status" value="1"/>
</dbReference>
<dbReference type="GO" id="GO:0001516">
    <property type="term" value="P:prostaglandin biosynthetic process"/>
    <property type="evidence" value="ECO:0007669"/>
    <property type="project" value="UniProtKB-KW"/>
</dbReference>
<evidence type="ECO:0000256" key="33">
    <source>
        <dbReference type="SAM" id="SignalP"/>
    </source>
</evidence>
<keyword evidence="24" id="KW-0413">Isomerase</keyword>
<evidence type="ECO:0000256" key="30">
    <source>
        <dbReference type="ARBA" id="ARBA00031917"/>
    </source>
</evidence>
<evidence type="ECO:0000256" key="29">
    <source>
        <dbReference type="ARBA" id="ARBA00030654"/>
    </source>
</evidence>
<evidence type="ECO:0000313" key="36">
    <source>
        <dbReference type="Proteomes" id="UP000694390"/>
    </source>
</evidence>
<keyword evidence="10" id="KW-0644">Prostaglandin metabolism</keyword>
<evidence type="ECO:0000256" key="6">
    <source>
        <dbReference type="ARBA" id="ARBA00006889"/>
    </source>
</evidence>
<keyword evidence="18" id="KW-0333">Golgi apparatus</keyword>
<evidence type="ECO:0000256" key="21">
    <source>
        <dbReference type="ARBA" id="ARBA00023157"/>
    </source>
</evidence>
<evidence type="ECO:0000256" key="26">
    <source>
        <dbReference type="ARBA" id="ARBA00023698"/>
    </source>
</evidence>
<dbReference type="SUPFAM" id="SSF50814">
    <property type="entry name" value="Lipocalins"/>
    <property type="match status" value="1"/>
</dbReference>
<evidence type="ECO:0000256" key="24">
    <source>
        <dbReference type="ARBA" id="ARBA00023235"/>
    </source>
</evidence>
<dbReference type="PANTHER" id="PTHR11430:SF86">
    <property type="entry name" value="PROSTAGLANDIN-H2 D-ISOMERASE"/>
    <property type="match status" value="1"/>
</dbReference>
<dbReference type="GeneTree" id="ENSGT01120000271921"/>
<feature type="signal peptide" evidence="33">
    <location>
        <begin position="1"/>
        <end position="19"/>
    </location>
</feature>
<keyword evidence="21" id="KW-1015">Disulfide bond</keyword>
<evidence type="ECO:0000256" key="12">
    <source>
        <dbReference type="ARBA" id="ARBA00022525"/>
    </source>
</evidence>
<dbReference type="GO" id="GO:0036094">
    <property type="term" value="F:small molecule binding"/>
    <property type="evidence" value="ECO:0007669"/>
    <property type="project" value="InterPro"/>
</dbReference>
<evidence type="ECO:0000256" key="4">
    <source>
        <dbReference type="ARBA" id="ARBA00004556"/>
    </source>
</evidence>
<evidence type="ECO:0000313" key="35">
    <source>
        <dbReference type="Ensembl" id="ENSGEVP00005012849.1"/>
    </source>
</evidence>
<dbReference type="InterPro" id="IPR000566">
    <property type="entry name" value="Lipocln_cytosolic_FA-bd_dom"/>
</dbReference>
<evidence type="ECO:0000256" key="23">
    <source>
        <dbReference type="ARBA" id="ARBA00023180"/>
    </source>
</evidence>
<keyword evidence="19" id="KW-0443">Lipid metabolism</keyword>
<evidence type="ECO:0000256" key="27">
    <source>
        <dbReference type="ARBA" id="ARBA00023799"/>
    </source>
</evidence>
<keyword evidence="25" id="KW-0539">Nucleus</keyword>
<dbReference type="PROSITE" id="PS00213">
    <property type="entry name" value="LIPOCALIN"/>
    <property type="match status" value="1"/>
</dbReference>
<evidence type="ECO:0000259" key="34">
    <source>
        <dbReference type="Pfam" id="PF00061"/>
    </source>
</evidence>
<dbReference type="CDD" id="cd19419">
    <property type="entry name" value="lipocalin_L-PGDS"/>
    <property type="match status" value="1"/>
</dbReference>
<comment type="catalytic activity">
    <reaction evidence="26">
        <text>prostaglandin H2 = prostaglandin D2</text>
        <dbReference type="Rhea" id="RHEA:10600"/>
        <dbReference type="ChEBI" id="CHEBI:57405"/>
        <dbReference type="ChEBI" id="CHEBI:57406"/>
        <dbReference type="EC" id="5.3.99.2"/>
    </reaction>
</comment>
<comment type="subcellular location">
    <subcellularLocation>
        <location evidence="4">Cytoplasm</location>
        <location evidence="4">Perinuclear region</location>
    </subcellularLocation>
    <subcellularLocation>
        <location evidence="3">Golgi apparatus</location>
    </subcellularLocation>
    <subcellularLocation>
        <location evidence="1">Nucleus membrane</location>
    </subcellularLocation>
    <subcellularLocation>
        <location evidence="2">Rough endoplasmic reticulum</location>
    </subcellularLocation>
    <subcellularLocation>
        <location evidence="5">Secreted</location>
    </subcellularLocation>
</comment>
<keyword evidence="16" id="KW-0256">Endoplasmic reticulum</keyword>
<dbReference type="AlphaFoldDB" id="A0A8C4W6U8"/>
<keyword evidence="14" id="KW-0467">Mast cell degranulation</keyword>
<evidence type="ECO:0000256" key="3">
    <source>
        <dbReference type="ARBA" id="ARBA00004555"/>
    </source>
</evidence>
<keyword evidence="22" id="KW-0275">Fatty acid biosynthesis</keyword>
<keyword evidence="23" id="KW-0325">Glycoprotein</keyword>
<organism evidence="35 36">
    <name type="scientific">Gopherus evgoodei</name>
    <name type="common">Goodes thornscrub tortoise</name>
    <dbReference type="NCBI Taxonomy" id="1825980"/>
    <lineage>
        <taxon>Eukaryota</taxon>
        <taxon>Metazoa</taxon>
        <taxon>Chordata</taxon>
        <taxon>Craniata</taxon>
        <taxon>Vertebrata</taxon>
        <taxon>Euteleostomi</taxon>
        <taxon>Archelosauria</taxon>
        <taxon>Testudinata</taxon>
        <taxon>Testudines</taxon>
        <taxon>Cryptodira</taxon>
        <taxon>Durocryptodira</taxon>
        <taxon>Testudinoidea</taxon>
        <taxon>Testudinidae</taxon>
        <taxon>Gopherus</taxon>
    </lineage>
</organism>
<dbReference type="PRINTS" id="PR01254">
    <property type="entry name" value="PGNDSYNTHASE"/>
</dbReference>
<gene>
    <name evidence="35" type="primary">PTGDS</name>
</gene>
<dbReference type="GO" id="GO:0004667">
    <property type="term" value="F:prostaglandin-D synthase activity"/>
    <property type="evidence" value="ECO:0007669"/>
    <property type="project" value="UniProtKB-EC"/>
</dbReference>
<dbReference type="GO" id="GO:0005791">
    <property type="term" value="C:rough endoplasmic reticulum"/>
    <property type="evidence" value="ECO:0007669"/>
    <property type="project" value="UniProtKB-SubCell"/>
</dbReference>
<evidence type="ECO:0000256" key="10">
    <source>
        <dbReference type="ARBA" id="ARBA00022501"/>
    </source>
</evidence>
<dbReference type="GO" id="GO:0005615">
    <property type="term" value="C:extracellular space"/>
    <property type="evidence" value="ECO:0007669"/>
    <property type="project" value="TreeGrafter"/>
</dbReference>
<evidence type="ECO:0000256" key="16">
    <source>
        <dbReference type="ARBA" id="ARBA00022824"/>
    </source>
</evidence>
<dbReference type="Ensembl" id="ENSGEVT00005013456.1">
    <property type="protein sequence ID" value="ENSGEVP00005012849.1"/>
    <property type="gene ID" value="ENSGEVG00005009059.1"/>
</dbReference>
<evidence type="ECO:0000256" key="7">
    <source>
        <dbReference type="ARBA" id="ARBA00011245"/>
    </source>
</evidence>
<reference evidence="35" key="1">
    <citation type="submission" date="2019-06" db="EMBL/GenBank/DDBJ databases">
        <title>G10K-VGP Goodes thornscrub tortoise genome, primary haplotype.</title>
        <authorList>
            <person name="Murphy B."/>
            <person name="Edwards T."/>
            <person name="Rhie A."/>
            <person name="Koren S."/>
            <person name="Phillippy A."/>
            <person name="Fedrigo O."/>
            <person name="Haase B."/>
            <person name="Mountcastle J."/>
            <person name="Lewin H."/>
            <person name="Damas J."/>
            <person name="Howe K."/>
            <person name="Formenti G."/>
            <person name="Myers G."/>
            <person name="Durbin R."/>
            <person name="Jarvis E.D."/>
        </authorList>
    </citation>
    <scope>NUCLEOTIDE SEQUENCE [LARGE SCALE GENOMIC DNA]</scope>
</reference>
<evidence type="ECO:0000256" key="28">
    <source>
        <dbReference type="ARBA" id="ARBA00023891"/>
    </source>
</evidence>
<keyword evidence="20" id="KW-0472">Membrane</keyword>
<dbReference type="GO" id="GO:0005794">
    <property type="term" value="C:Golgi apparatus"/>
    <property type="evidence" value="ECO:0007669"/>
    <property type="project" value="UniProtKB-SubCell"/>
</dbReference>
<keyword evidence="8" id="KW-0813">Transport</keyword>